<feature type="compositionally biased region" description="Basic and acidic residues" evidence="1">
    <location>
        <begin position="137"/>
        <end position="151"/>
    </location>
</feature>
<evidence type="ECO:0000313" key="2">
    <source>
        <dbReference type="EMBL" id="KAF2639742.1"/>
    </source>
</evidence>
<dbReference type="Proteomes" id="UP000799753">
    <property type="component" value="Unassembled WGS sequence"/>
</dbReference>
<feature type="compositionally biased region" description="Basic and acidic residues" evidence="1">
    <location>
        <begin position="207"/>
        <end position="216"/>
    </location>
</feature>
<organism evidence="2 3">
    <name type="scientific">Massarina eburnea CBS 473.64</name>
    <dbReference type="NCBI Taxonomy" id="1395130"/>
    <lineage>
        <taxon>Eukaryota</taxon>
        <taxon>Fungi</taxon>
        <taxon>Dikarya</taxon>
        <taxon>Ascomycota</taxon>
        <taxon>Pezizomycotina</taxon>
        <taxon>Dothideomycetes</taxon>
        <taxon>Pleosporomycetidae</taxon>
        <taxon>Pleosporales</taxon>
        <taxon>Massarineae</taxon>
        <taxon>Massarinaceae</taxon>
        <taxon>Massarina</taxon>
    </lineage>
</organism>
<accession>A0A6A6RXM2</accession>
<feature type="region of interest" description="Disordered" evidence="1">
    <location>
        <begin position="97"/>
        <end position="246"/>
    </location>
</feature>
<gene>
    <name evidence="2" type="ORF">P280DRAFT_470363</name>
</gene>
<protein>
    <submittedName>
        <fullName evidence="2">Uncharacterized protein</fullName>
    </submittedName>
</protein>
<keyword evidence="3" id="KW-1185">Reference proteome</keyword>
<feature type="compositionally biased region" description="Acidic residues" evidence="1">
    <location>
        <begin position="106"/>
        <end position="136"/>
    </location>
</feature>
<dbReference type="EMBL" id="MU006786">
    <property type="protein sequence ID" value="KAF2639742.1"/>
    <property type="molecule type" value="Genomic_DNA"/>
</dbReference>
<feature type="compositionally biased region" description="Basic and acidic residues" evidence="1">
    <location>
        <begin position="159"/>
        <end position="183"/>
    </location>
</feature>
<proteinExistence type="predicted"/>
<name>A0A6A6RXM2_9PLEO</name>
<evidence type="ECO:0000313" key="3">
    <source>
        <dbReference type="Proteomes" id="UP000799753"/>
    </source>
</evidence>
<evidence type="ECO:0000256" key="1">
    <source>
        <dbReference type="SAM" id="MobiDB-lite"/>
    </source>
</evidence>
<dbReference type="AlphaFoldDB" id="A0A6A6RXM2"/>
<feature type="compositionally biased region" description="Basic and acidic residues" evidence="1">
    <location>
        <begin position="229"/>
        <end position="246"/>
    </location>
</feature>
<sequence>MADFPAVSVQVRDFSNGEIAYTLPAYRLRSFDDLIDRTYIPLLRNPRLNEMHMHSNNISCGTKLTKEKWEAGDYLCDLRPGEQLTIWVHFVPRPGRDKHGYPLRQEEEDEEDEEDEENEEEDGEEDEEEEEEEVEEERLAAAHDLSRRQDHPGMIGMGEEERAREAREAREAWWREESLEKVQFEMSSGSSDEEEGTAAAGDQAGDGGRRQNEQRISESPLFVPGPHQDYVDAERQPESPKWDWTY</sequence>
<reference evidence="2" key="1">
    <citation type="journal article" date="2020" name="Stud. Mycol.">
        <title>101 Dothideomycetes genomes: a test case for predicting lifestyles and emergence of pathogens.</title>
        <authorList>
            <person name="Haridas S."/>
            <person name="Albert R."/>
            <person name="Binder M."/>
            <person name="Bloem J."/>
            <person name="Labutti K."/>
            <person name="Salamov A."/>
            <person name="Andreopoulos B."/>
            <person name="Baker S."/>
            <person name="Barry K."/>
            <person name="Bills G."/>
            <person name="Bluhm B."/>
            <person name="Cannon C."/>
            <person name="Castanera R."/>
            <person name="Culley D."/>
            <person name="Daum C."/>
            <person name="Ezra D."/>
            <person name="Gonzalez J."/>
            <person name="Henrissat B."/>
            <person name="Kuo A."/>
            <person name="Liang C."/>
            <person name="Lipzen A."/>
            <person name="Lutzoni F."/>
            <person name="Magnuson J."/>
            <person name="Mondo S."/>
            <person name="Nolan M."/>
            <person name="Ohm R."/>
            <person name="Pangilinan J."/>
            <person name="Park H.-J."/>
            <person name="Ramirez L."/>
            <person name="Alfaro M."/>
            <person name="Sun H."/>
            <person name="Tritt A."/>
            <person name="Yoshinaga Y."/>
            <person name="Zwiers L.-H."/>
            <person name="Turgeon B."/>
            <person name="Goodwin S."/>
            <person name="Spatafora J."/>
            <person name="Crous P."/>
            <person name="Grigoriev I."/>
        </authorList>
    </citation>
    <scope>NUCLEOTIDE SEQUENCE</scope>
    <source>
        <strain evidence="2">CBS 473.64</strain>
    </source>
</reference>
<dbReference type="OrthoDB" id="3689847at2759"/>